<reference evidence="11 12" key="1">
    <citation type="submission" date="2023-06" db="EMBL/GenBank/DDBJ databases">
        <title>Actinomyces orist ORNL 0101 HMT-893 genome.</title>
        <authorList>
            <person name="Johnston C.D."/>
            <person name="Chen T."/>
            <person name="Dewhirst F.E."/>
        </authorList>
    </citation>
    <scope>NUCLEOTIDE SEQUENCE [LARGE SCALE GENOMIC DNA]</scope>
    <source>
        <strain evidence="11 12">ORNL 0101</strain>
    </source>
</reference>
<feature type="compositionally biased region" description="Basic and acidic residues" evidence="9">
    <location>
        <begin position="724"/>
        <end position="739"/>
    </location>
</feature>
<evidence type="ECO:0000256" key="4">
    <source>
        <dbReference type="ARBA" id="ARBA00022519"/>
    </source>
</evidence>
<evidence type="ECO:0000259" key="10">
    <source>
        <dbReference type="PROSITE" id="PS50928"/>
    </source>
</evidence>
<dbReference type="CDD" id="cd06261">
    <property type="entry name" value="TM_PBP2"/>
    <property type="match status" value="2"/>
</dbReference>
<feature type="transmembrane region" description="Helical" evidence="8">
    <location>
        <begin position="220"/>
        <end position="239"/>
    </location>
</feature>
<evidence type="ECO:0000256" key="7">
    <source>
        <dbReference type="ARBA" id="ARBA00023136"/>
    </source>
</evidence>
<keyword evidence="4" id="KW-0997">Cell inner membrane</keyword>
<feature type="transmembrane region" description="Helical" evidence="8">
    <location>
        <begin position="370"/>
        <end position="391"/>
    </location>
</feature>
<feature type="transmembrane region" description="Helical" evidence="8">
    <location>
        <begin position="499"/>
        <end position="520"/>
    </location>
</feature>
<comment type="similarity">
    <text evidence="8">Belongs to the binding-protein-dependent transport system permease family.</text>
</comment>
<keyword evidence="5 8" id="KW-0812">Transmembrane</keyword>
<dbReference type="InterPro" id="IPR035906">
    <property type="entry name" value="MetI-like_sf"/>
</dbReference>
<dbReference type="GO" id="GO:0055085">
    <property type="term" value="P:transmembrane transport"/>
    <property type="evidence" value="ECO:0007669"/>
    <property type="project" value="InterPro"/>
</dbReference>
<name>A0AAW9KYT2_9ACTO</name>
<evidence type="ECO:0000256" key="2">
    <source>
        <dbReference type="ARBA" id="ARBA00022448"/>
    </source>
</evidence>
<evidence type="ECO:0000256" key="8">
    <source>
        <dbReference type="RuleBase" id="RU363032"/>
    </source>
</evidence>
<feature type="compositionally biased region" description="Low complexity" evidence="9">
    <location>
        <begin position="711"/>
        <end position="720"/>
    </location>
</feature>
<feature type="region of interest" description="Disordered" evidence="9">
    <location>
        <begin position="1"/>
        <end position="58"/>
    </location>
</feature>
<feature type="transmembrane region" description="Helical" evidence="8">
    <location>
        <begin position="283"/>
        <end position="303"/>
    </location>
</feature>
<evidence type="ECO:0000256" key="3">
    <source>
        <dbReference type="ARBA" id="ARBA00022475"/>
    </source>
</evidence>
<feature type="compositionally biased region" description="Basic and acidic residues" evidence="9">
    <location>
        <begin position="673"/>
        <end position="682"/>
    </location>
</feature>
<feature type="transmembrane region" description="Helical" evidence="8">
    <location>
        <begin position="153"/>
        <end position="172"/>
    </location>
</feature>
<feature type="region of interest" description="Disordered" evidence="9">
    <location>
        <begin position="665"/>
        <end position="739"/>
    </location>
</feature>
<comment type="subcellular location">
    <subcellularLocation>
        <location evidence="1">Cell inner membrane</location>
        <topology evidence="1">Multi-pass membrane protein</topology>
    </subcellularLocation>
    <subcellularLocation>
        <location evidence="8">Cell membrane</location>
        <topology evidence="8">Multi-pass membrane protein</topology>
    </subcellularLocation>
</comment>
<keyword evidence="7 8" id="KW-0472">Membrane</keyword>
<feature type="transmembrane region" description="Helical" evidence="8">
    <location>
        <begin position="559"/>
        <end position="579"/>
    </location>
</feature>
<evidence type="ECO:0000313" key="12">
    <source>
        <dbReference type="Proteomes" id="UP001289581"/>
    </source>
</evidence>
<dbReference type="PROSITE" id="PS50928">
    <property type="entry name" value="ABC_TM1"/>
    <property type="match status" value="2"/>
</dbReference>
<protein>
    <submittedName>
        <fullName evidence="11">Iron ABC transporter permease</fullName>
    </submittedName>
</protein>
<feature type="compositionally biased region" description="Low complexity" evidence="9">
    <location>
        <begin position="1"/>
        <end position="23"/>
    </location>
</feature>
<keyword evidence="12" id="KW-1185">Reference proteome</keyword>
<dbReference type="EMBL" id="JAXBCZ010000001">
    <property type="protein sequence ID" value="MEA1304749.1"/>
    <property type="molecule type" value="Genomic_DNA"/>
</dbReference>
<keyword evidence="3" id="KW-1003">Cell membrane</keyword>
<feature type="transmembrane region" description="Helical" evidence="8">
    <location>
        <begin position="429"/>
        <end position="450"/>
    </location>
</feature>
<dbReference type="SUPFAM" id="SSF161098">
    <property type="entry name" value="MetI-like"/>
    <property type="match status" value="2"/>
</dbReference>
<gene>
    <name evidence="11" type="ORF">QU665_06670</name>
</gene>
<dbReference type="Pfam" id="PF00528">
    <property type="entry name" value="BPD_transp_1"/>
    <property type="match status" value="1"/>
</dbReference>
<dbReference type="PANTHER" id="PTHR43357">
    <property type="entry name" value="INNER MEMBRANE ABC TRANSPORTER PERMEASE PROTEIN YDCV"/>
    <property type="match status" value="1"/>
</dbReference>
<feature type="transmembrane region" description="Helical" evidence="8">
    <location>
        <begin position="184"/>
        <end position="205"/>
    </location>
</feature>
<keyword evidence="6 8" id="KW-1133">Transmembrane helix</keyword>
<sequence>MNAPGEETAAAAARPDAAASRNAESTGTPRRARAVAGAQRSADGSGGGPVGLDAGASPVPVPRVASGSAVLPAGGGAAGRGAGGPRPGWGERAGWTLAVVGPLTFLAVFFAWPVATLMGRGFAPDGALDLSGFGEVLARERTWRILTQTLTQAVLGTAVCVALGIPGALVLYRRAFPGRDLLRGVVTVPFVLPSVVVGVAFHALVTRGGPLEALDLDGTLTAVVAALAFFNYGLVVRTVGTMWSRLDPRAVEAARALGASPVRAFATVTLPALAPAIASAASLTFLFCATAYGVVLVLGGVGIGTVETEIYRLTTQYLDLRGAAVLSVVQLGVIALALWVAERARAATQTRLRLRTEVPASRLRAADAPALAVTAATVVGLLVAPMAVLVARSLQRDGAWTLANYTDLGSTGGRSALLVTVWEAAANSVAVAVAAAAIALSLGVTVCLVVSRRPRSRALARVIAGLDAAFMLPLGVSAVTVGFGFLITLARPPLALTRSWWILPLAQAVVAVPLVVRTLLPALRAIDPRQREAAAALGAGPGRVLATVDGPQLLRAGGLAAGFALATSLGEFGATSFLARPQEPTLPVVVYRLIGSPGSQNQGMALAGGVVLAVGSAAVMLGCEWLQTRLGPGRRRHVGARSSRSADFLSAANLDGRRLAGVKGTAGGCGGRIEARRERRADAVSASGPAPGPAGTSKRLPAPDRGVSLRAGGQAAGATGRSNEAARVRGPRTDGGEWP</sequence>
<evidence type="ECO:0000256" key="9">
    <source>
        <dbReference type="SAM" id="MobiDB-lite"/>
    </source>
</evidence>
<feature type="transmembrane region" description="Helical" evidence="8">
    <location>
        <begin position="95"/>
        <end position="115"/>
    </location>
</feature>
<evidence type="ECO:0000313" key="11">
    <source>
        <dbReference type="EMBL" id="MEA1304749.1"/>
    </source>
</evidence>
<accession>A0AAW9KYT2</accession>
<dbReference type="GO" id="GO:0005886">
    <property type="term" value="C:plasma membrane"/>
    <property type="evidence" value="ECO:0007669"/>
    <property type="project" value="UniProtKB-SubCell"/>
</dbReference>
<dbReference type="InterPro" id="IPR000515">
    <property type="entry name" value="MetI-like"/>
</dbReference>
<feature type="transmembrane region" description="Helical" evidence="8">
    <location>
        <begin position="323"/>
        <end position="341"/>
    </location>
</feature>
<feature type="transmembrane region" description="Helical" evidence="8">
    <location>
        <begin position="605"/>
        <end position="626"/>
    </location>
</feature>
<dbReference type="PANTHER" id="PTHR43357:SF4">
    <property type="entry name" value="INNER MEMBRANE ABC TRANSPORTER PERMEASE PROTEIN YDCV"/>
    <property type="match status" value="1"/>
</dbReference>
<dbReference type="AlphaFoldDB" id="A0AAW9KYT2"/>
<dbReference type="Gene3D" id="1.10.3720.10">
    <property type="entry name" value="MetI-like"/>
    <property type="match status" value="2"/>
</dbReference>
<comment type="caution">
    <text evidence="11">The sequence shown here is derived from an EMBL/GenBank/DDBJ whole genome shotgun (WGS) entry which is preliminary data.</text>
</comment>
<feature type="domain" description="ABC transmembrane type-1" evidence="10">
    <location>
        <begin position="146"/>
        <end position="342"/>
    </location>
</feature>
<proteinExistence type="inferred from homology"/>
<evidence type="ECO:0000256" key="6">
    <source>
        <dbReference type="ARBA" id="ARBA00022989"/>
    </source>
</evidence>
<organism evidence="11 12">
    <name type="scientific">Actinomyces oris</name>
    <dbReference type="NCBI Taxonomy" id="544580"/>
    <lineage>
        <taxon>Bacteria</taxon>
        <taxon>Bacillati</taxon>
        <taxon>Actinomycetota</taxon>
        <taxon>Actinomycetes</taxon>
        <taxon>Actinomycetales</taxon>
        <taxon>Actinomycetaceae</taxon>
        <taxon>Actinomyces</taxon>
    </lineage>
</organism>
<feature type="transmembrane region" description="Helical" evidence="8">
    <location>
        <begin position="462"/>
        <end position="487"/>
    </location>
</feature>
<evidence type="ECO:0000256" key="1">
    <source>
        <dbReference type="ARBA" id="ARBA00004429"/>
    </source>
</evidence>
<keyword evidence="2 8" id="KW-0813">Transport</keyword>
<feature type="domain" description="ABC transmembrane type-1" evidence="10">
    <location>
        <begin position="425"/>
        <end position="623"/>
    </location>
</feature>
<evidence type="ECO:0000256" key="5">
    <source>
        <dbReference type="ARBA" id="ARBA00022692"/>
    </source>
</evidence>
<dbReference type="Proteomes" id="UP001289581">
    <property type="component" value="Unassembled WGS sequence"/>
</dbReference>
<feature type="compositionally biased region" description="Low complexity" evidence="9">
    <location>
        <begin position="683"/>
        <end position="697"/>
    </location>
</feature>